<feature type="domain" description="Asparagine synthetase" evidence="4">
    <location>
        <begin position="271"/>
        <end position="365"/>
    </location>
</feature>
<dbReference type="SUPFAM" id="SSF52402">
    <property type="entry name" value="Adenine nucleotide alpha hydrolases-like"/>
    <property type="match status" value="1"/>
</dbReference>
<dbReference type="GO" id="GO:0006529">
    <property type="term" value="P:asparagine biosynthetic process"/>
    <property type="evidence" value="ECO:0007669"/>
    <property type="project" value="InterPro"/>
</dbReference>
<dbReference type="AlphaFoldDB" id="A0A7D5T4V9"/>
<evidence type="ECO:0000313" key="5">
    <source>
        <dbReference type="EMBL" id="QLH78030.1"/>
    </source>
</evidence>
<feature type="compositionally biased region" description="Basic and acidic residues" evidence="3">
    <location>
        <begin position="86"/>
        <end position="103"/>
    </location>
</feature>
<evidence type="ECO:0000259" key="4">
    <source>
        <dbReference type="Pfam" id="PF00733"/>
    </source>
</evidence>
<feature type="region of interest" description="Disordered" evidence="3">
    <location>
        <begin position="56"/>
        <end position="114"/>
    </location>
</feature>
<dbReference type="PANTHER" id="PTHR11772">
    <property type="entry name" value="ASPARAGINE SYNTHETASE"/>
    <property type="match status" value="1"/>
</dbReference>
<protein>
    <submittedName>
        <fullName evidence="5">Asparagine synthetase B</fullName>
    </submittedName>
</protein>
<feature type="region of interest" description="Disordered" evidence="3">
    <location>
        <begin position="1"/>
        <end position="42"/>
    </location>
</feature>
<feature type="compositionally biased region" description="Basic and acidic residues" evidence="3">
    <location>
        <begin position="1"/>
        <end position="15"/>
    </location>
</feature>
<sequence length="388" mass="41315">MSDARAFDADGDRLRGASPGRVRRALADGDPLPGTAGFAGSVDGRVVRDVLGRQPVFTEAEDPTAWSFDPAALSDPDPVPAGHARGPGEDERGSDERTDDERVWSLPDPEPVSDDRAAVRAVRSAVRGAVDDTATEGLAVAFSGGVDSAALAARLSAPLYVAGFPDSHDVEAARSAAAKLDRPLEVVEIAHGDIERAVPEVAAATGLTNAMDVSIALPLYLVAERAAVDGYDRLAVGQGADELFGGYAKVARAPEDERVAAETVRGARREVVGTLPDQLERDVLALRAAGVEPVAPLLDDRVVAAALDLPGDLLVTERGERKWALRLAVREWVPDPVAFREKKAVQYGSLVSRELDRLARQAGFKRRMDDHVGRYVDSLCRPTERNGE</sequence>
<dbReference type="Proteomes" id="UP000509667">
    <property type="component" value="Chromosome"/>
</dbReference>
<dbReference type="GO" id="GO:0004066">
    <property type="term" value="F:asparagine synthase (glutamine-hydrolyzing) activity"/>
    <property type="evidence" value="ECO:0007669"/>
    <property type="project" value="InterPro"/>
</dbReference>
<dbReference type="GO" id="GO:0005829">
    <property type="term" value="C:cytosol"/>
    <property type="evidence" value="ECO:0007669"/>
    <property type="project" value="TreeGrafter"/>
</dbReference>
<dbReference type="GeneID" id="56078656"/>
<evidence type="ECO:0000256" key="2">
    <source>
        <dbReference type="ARBA" id="ARBA00022840"/>
    </source>
</evidence>
<dbReference type="GO" id="GO:0005524">
    <property type="term" value="F:ATP binding"/>
    <property type="evidence" value="ECO:0007669"/>
    <property type="project" value="UniProtKB-KW"/>
</dbReference>
<evidence type="ECO:0000256" key="3">
    <source>
        <dbReference type="SAM" id="MobiDB-lite"/>
    </source>
</evidence>
<dbReference type="InterPro" id="IPR001962">
    <property type="entry name" value="Asn_synthase"/>
</dbReference>
<dbReference type="Pfam" id="PF00733">
    <property type="entry name" value="Asn_synthase"/>
    <property type="match status" value="2"/>
</dbReference>
<dbReference type="Gene3D" id="3.40.50.620">
    <property type="entry name" value="HUPs"/>
    <property type="match status" value="1"/>
</dbReference>
<reference evidence="5 6" key="1">
    <citation type="submission" date="2020-07" db="EMBL/GenBank/DDBJ databases">
        <title>Halosimplex pelagicum sp. nov. and Halosimplex rubrum sp. nov., isolated from salted brown alga Laminaria, and emended description of the genus Halosimplex.</title>
        <authorList>
            <person name="Cui H."/>
        </authorList>
    </citation>
    <scope>NUCLEOTIDE SEQUENCE [LARGE SCALE GENOMIC DNA]</scope>
    <source>
        <strain evidence="5 6">R27</strain>
    </source>
</reference>
<dbReference type="RefSeq" id="WP_179907952.1">
    <property type="nucleotide sequence ID" value="NZ_CP058910.1"/>
</dbReference>
<gene>
    <name evidence="5" type="ORF">HZS55_12295</name>
</gene>
<keyword evidence="1" id="KW-0547">Nucleotide-binding</keyword>
<dbReference type="KEGG" id="hrr:HZS55_12295"/>
<organism evidence="5 6">
    <name type="scientific">Halosimplex rubrum</name>
    <dbReference type="NCBI Taxonomy" id="869889"/>
    <lineage>
        <taxon>Archaea</taxon>
        <taxon>Methanobacteriati</taxon>
        <taxon>Methanobacteriota</taxon>
        <taxon>Stenosarchaea group</taxon>
        <taxon>Halobacteria</taxon>
        <taxon>Halobacteriales</taxon>
        <taxon>Haloarculaceae</taxon>
        <taxon>Halosimplex</taxon>
    </lineage>
</organism>
<feature type="domain" description="Asparagine synthetase" evidence="4">
    <location>
        <begin position="122"/>
        <end position="258"/>
    </location>
</feature>
<evidence type="ECO:0000313" key="6">
    <source>
        <dbReference type="Proteomes" id="UP000509667"/>
    </source>
</evidence>
<dbReference type="InterPro" id="IPR014729">
    <property type="entry name" value="Rossmann-like_a/b/a_fold"/>
</dbReference>
<keyword evidence="2" id="KW-0067">ATP-binding</keyword>
<proteinExistence type="predicted"/>
<name>A0A7D5T4V9_9EURY</name>
<keyword evidence="6" id="KW-1185">Reference proteome</keyword>
<dbReference type="OrthoDB" id="8692at2157"/>
<dbReference type="EMBL" id="CP058910">
    <property type="protein sequence ID" value="QLH78030.1"/>
    <property type="molecule type" value="Genomic_DNA"/>
</dbReference>
<dbReference type="CDD" id="cd01991">
    <property type="entry name" value="Asn_synthase_B_C"/>
    <property type="match status" value="1"/>
</dbReference>
<evidence type="ECO:0000256" key="1">
    <source>
        <dbReference type="ARBA" id="ARBA00022741"/>
    </source>
</evidence>
<dbReference type="InterPro" id="IPR050795">
    <property type="entry name" value="Asn_Synthetase"/>
</dbReference>
<dbReference type="PANTHER" id="PTHR11772:SF2">
    <property type="entry name" value="ASPARAGINE SYNTHETASE [GLUTAMINE-HYDROLYZING]"/>
    <property type="match status" value="1"/>
</dbReference>
<accession>A0A7D5T4V9</accession>